<dbReference type="AlphaFoldDB" id="A0A561QS20"/>
<dbReference type="InterPro" id="IPR044644">
    <property type="entry name" value="DinF-like"/>
</dbReference>
<feature type="transmembrane region" description="Helical" evidence="7">
    <location>
        <begin position="152"/>
        <end position="174"/>
    </location>
</feature>
<organism evidence="8 9">
    <name type="scientific">Neorhizobium alkalisoli</name>
    <dbReference type="NCBI Taxonomy" id="528178"/>
    <lineage>
        <taxon>Bacteria</taxon>
        <taxon>Pseudomonadati</taxon>
        <taxon>Pseudomonadota</taxon>
        <taxon>Alphaproteobacteria</taxon>
        <taxon>Hyphomicrobiales</taxon>
        <taxon>Rhizobiaceae</taxon>
        <taxon>Rhizobium/Agrobacterium group</taxon>
        <taxon>Neorhizobium</taxon>
    </lineage>
</organism>
<gene>
    <name evidence="8" type="ORF">FHW37_104470</name>
</gene>
<dbReference type="Proteomes" id="UP000320653">
    <property type="component" value="Unassembled WGS sequence"/>
</dbReference>
<dbReference type="InterPro" id="IPR050222">
    <property type="entry name" value="MATE_MdtK"/>
</dbReference>
<evidence type="ECO:0000256" key="3">
    <source>
        <dbReference type="ARBA" id="ARBA00022448"/>
    </source>
</evidence>
<feature type="transmembrane region" description="Helical" evidence="7">
    <location>
        <begin position="372"/>
        <end position="393"/>
    </location>
</feature>
<evidence type="ECO:0000256" key="2">
    <source>
        <dbReference type="ARBA" id="ARBA00010199"/>
    </source>
</evidence>
<dbReference type="GO" id="GO:0005886">
    <property type="term" value="C:plasma membrane"/>
    <property type="evidence" value="ECO:0007669"/>
    <property type="project" value="TreeGrafter"/>
</dbReference>
<feature type="transmembrane region" description="Helical" evidence="7">
    <location>
        <begin position="290"/>
        <end position="309"/>
    </location>
</feature>
<keyword evidence="9" id="KW-1185">Reference proteome</keyword>
<sequence>MGHGPFGLTLMNGPGDIEQQIRPFEVTHRLVLGIAVPMTLGLLTAPLLGLTGTAVVGHLGSAEALAGLAVASIIFDLLYGSLSFLRVSTTGLVAQAFGRDDQREQQAIFFRALFSAFGLGVLIFALSPLVAAFVPDILTGDPAVAEVARRYFAIRVLASPVTFGNMAVFGYLFGRGQAMTGLVLQILINGTNIVLAILFGVQFGWGVEGVAWATVFAEAIGVIIGIVIVLRQFSSAYRPSRSEILDTGKLKQLFQMNADILIRSLVLNGSVAIMTRIGAGFGAVTLAANAVLFNIFMLSAFFLDGLAGAAEQLSGRAVGARFRSAFDRMLRLTGLWSFAMAALLGLFFAVFGNAVINLLTTSDEVRQAALTYLPWAALTGITGALAFQMDGVFIGATWSREMRNMMLASCLVYCLSLYPLTTLFGNHGLWMALNLLLLARGLFLAVMLPRKARQSFAAAQ</sequence>
<feature type="transmembrane region" description="Helical" evidence="7">
    <location>
        <begin position="186"/>
        <end position="205"/>
    </location>
</feature>
<keyword evidence="3" id="KW-0813">Transport</keyword>
<reference evidence="8 9" key="1">
    <citation type="submission" date="2019-06" db="EMBL/GenBank/DDBJ databases">
        <title>Sorghum-associated microbial communities from plants grown in Nebraska, USA.</title>
        <authorList>
            <person name="Schachtman D."/>
        </authorList>
    </citation>
    <scope>NUCLEOTIDE SEQUENCE [LARGE SCALE GENOMIC DNA]</scope>
    <source>
        <strain evidence="8 9">1225</strain>
    </source>
</reference>
<feature type="transmembrane region" description="Helical" evidence="7">
    <location>
        <begin position="430"/>
        <end position="448"/>
    </location>
</feature>
<evidence type="ECO:0000256" key="7">
    <source>
        <dbReference type="SAM" id="Phobius"/>
    </source>
</evidence>
<dbReference type="InterPro" id="IPR002528">
    <property type="entry name" value="MATE_fam"/>
</dbReference>
<dbReference type="NCBIfam" id="TIGR00797">
    <property type="entry name" value="matE"/>
    <property type="match status" value="1"/>
</dbReference>
<dbReference type="PANTHER" id="PTHR43298:SF2">
    <property type="entry name" value="FMN_FAD EXPORTER YEEO-RELATED"/>
    <property type="match status" value="1"/>
</dbReference>
<evidence type="ECO:0000256" key="4">
    <source>
        <dbReference type="ARBA" id="ARBA00022692"/>
    </source>
</evidence>
<feature type="transmembrane region" description="Helical" evidence="7">
    <location>
        <begin position="260"/>
        <end position="284"/>
    </location>
</feature>
<dbReference type="GO" id="GO:0015297">
    <property type="term" value="F:antiporter activity"/>
    <property type="evidence" value="ECO:0007669"/>
    <property type="project" value="InterPro"/>
</dbReference>
<name>A0A561QS20_9HYPH</name>
<accession>A0A561QS20</accession>
<feature type="transmembrane region" description="Helical" evidence="7">
    <location>
        <begin position="405"/>
        <end position="424"/>
    </location>
</feature>
<comment type="similarity">
    <text evidence="2">Belongs to the multi antimicrobial extrusion (MATE) (TC 2.A.66.1) family.</text>
</comment>
<keyword evidence="6 7" id="KW-0472">Membrane</keyword>
<feature type="transmembrane region" description="Helical" evidence="7">
    <location>
        <begin position="64"/>
        <end position="87"/>
    </location>
</feature>
<dbReference type="CDD" id="cd13136">
    <property type="entry name" value="MATE_DinF_like"/>
    <property type="match status" value="1"/>
</dbReference>
<keyword evidence="4 7" id="KW-0812">Transmembrane</keyword>
<evidence type="ECO:0000256" key="1">
    <source>
        <dbReference type="ARBA" id="ARBA00004141"/>
    </source>
</evidence>
<comment type="subcellular location">
    <subcellularLocation>
        <location evidence="1">Membrane</location>
        <topology evidence="1">Multi-pass membrane protein</topology>
    </subcellularLocation>
</comment>
<comment type="caution">
    <text evidence="8">The sequence shown here is derived from an EMBL/GenBank/DDBJ whole genome shotgun (WGS) entry which is preliminary data.</text>
</comment>
<dbReference type="Pfam" id="PF01554">
    <property type="entry name" value="MatE"/>
    <property type="match status" value="2"/>
</dbReference>
<feature type="transmembrane region" description="Helical" evidence="7">
    <location>
        <begin position="330"/>
        <end position="352"/>
    </location>
</feature>
<feature type="transmembrane region" description="Helical" evidence="7">
    <location>
        <begin position="30"/>
        <end position="52"/>
    </location>
</feature>
<dbReference type="EMBL" id="VIWP01000004">
    <property type="protein sequence ID" value="TWF53195.1"/>
    <property type="molecule type" value="Genomic_DNA"/>
</dbReference>
<dbReference type="GO" id="GO:0042910">
    <property type="term" value="F:xenobiotic transmembrane transporter activity"/>
    <property type="evidence" value="ECO:0007669"/>
    <property type="project" value="InterPro"/>
</dbReference>
<evidence type="ECO:0000313" key="8">
    <source>
        <dbReference type="EMBL" id="TWF53195.1"/>
    </source>
</evidence>
<keyword evidence="5 7" id="KW-1133">Transmembrane helix</keyword>
<feature type="transmembrane region" description="Helical" evidence="7">
    <location>
        <begin position="211"/>
        <end position="230"/>
    </location>
</feature>
<evidence type="ECO:0000256" key="5">
    <source>
        <dbReference type="ARBA" id="ARBA00022989"/>
    </source>
</evidence>
<proteinExistence type="inferred from homology"/>
<protein>
    <submittedName>
        <fullName evidence="8">Putative MATE family efflux protein</fullName>
    </submittedName>
</protein>
<dbReference type="PANTHER" id="PTHR43298">
    <property type="entry name" value="MULTIDRUG RESISTANCE PROTEIN NORM-RELATED"/>
    <property type="match status" value="1"/>
</dbReference>
<evidence type="ECO:0000313" key="9">
    <source>
        <dbReference type="Proteomes" id="UP000320653"/>
    </source>
</evidence>
<feature type="transmembrane region" description="Helical" evidence="7">
    <location>
        <begin position="108"/>
        <end position="132"/>
    </location>
</feature>
<evidence type="ECO:0000256" key="6">
    <source>
        <dbReference type="ARBA" id="ARBA00023136"/>
    </source>
</evidence>